<dbReference type="AlphaFoldDB" id="E6PRD7"/>
<feature type="domain" description="AB hydrolase-1" evidence="2">
    <location>
        <begin position="26"/>
        <end position="112"/>
    </location>
</feature>
<dbReference type="Pfam" id="PF00561">
    <property type="entry name" value="Abhydrolase_1"/>
    <property type="match status" value="1"/>
</dbReference>
<evidence type="ECO:0000259" key="2">
    <source>
        <dbReference type="Pfam" id="PF00561"/>
    </source>
</evidence>
<dbReference type="GO" id="GO:0016787">
    <property type="term" value="F:hydrolase activity"/>
    <property type="evidence" value="ECO:0007669"/>
    <property type="project" value="UniProtKB-KW"/>
</dbReference>
<organism evidence="3">
    <name type="scientific">mine drainage metagenome</name>
    <dbReference type="NCBI Taxonomy" id="410659"/>
    <lineage>
        <taxon>unclassified sequences</taxon>
        <taxon>metagenomes</taxon>
        <taxon>ecological metagenomes</taxon>
    </lineage>
</organism>
<dbReference type="InterPro" id="IPR000073">
    <property type="entry name" value="AB_hydrolase_1"/>
</dbReference>
<proteinExistence type="predicted"/>
<gene>
    <name evidence="3" type="ORF">CARN2_2964</name>
</gene>
<dbReference type="EMBL" id="CABM01000043">
    <property type="protein sequence ID" value="CBH97492.1"/>
    <property type="molecule type" value="Genomic_DNA"/>
</dbReference>
<reference evidence="3" key="1">
    <citation type="submission" date="2009-10" db="EMBL/GenBank/DDBJ databases">
        <title>Diversity of trophic interactions inside an arsenic-rich microbial ecosystem.</title>
        <authorList>
            <person name="Bertin P.N."/>
            <person name="Heinrich-Salmeron A."/>
            <person name="Pelletier E."/>
            <person name="Goulhen-Chollet F."/>
            <person name="Arsene-Ploetze F."/>
            <person name="Gallien S."/>
            <person name="Calteau A."/>
            <person name="Vallenet D."/>
            <person name="Casiot C."/>
            <person name="Chane-Woon-Ming B."/>
            <person name="Giloteaux L."/>
            <person name="Barakat M."/>
            <person name="Bonnefoy V."/>
            <person name="Bruneel O."/>
            <person name="Chandler M."/>
            <person name="Cleiss J."/>
            <person name="Duran R."/>
            <person name="Elbaz-Poulichet F."/>
            <person name="Fonknechten N."/>
            <person name="Lauga B."/>
            <person name="Mornico D."/>
            <person name="Ortet P."/>
            <person name="Schaeffer C."/>
            <person name="Siguier P."/>
            <person name="Alexander Thil Smith A."/>
            <person name="Van Dorsselaer A."/>
            <person name="Weissenbach J."/>
            <person name="Medigue C."/>
            <person name="Le Paslier D."/>
        </authorList>
    </citation>
    <scope>NUCLEOTIDE SEQUENCE</scope>
</reference>
<dbReference type="InterPro" id="IPR029058">
    <property type="entry name" value="AB_hydrolase_fold"/>
</dbReference>
<evidence type="ECO:0000256" key="1">
    <source>
        <dbReference type="ARBA" id="ARBA00022801"/>
    </source>
</evidence>
<dbReference type="PANTHER" id="PTHR43329">
    <property type="entry name" value="EPOXIDE HYDROLASE"/>
    <property type="match status" value="1"/>
</dbReference>
<keyword evidence="1 3" id="KW-0378">Hydrolase</keyword>
<comment type="caution">
    <text evidence="3">The sequence shown here is derived from an EMBL/GenBank/DDBJ whole genome shotgun (WGS) entry which is preliminary data.</text>
</comment>
<dbReference type="InterPro" id="IPR000639">
    <property type="entry name" value="Epox_hydrolase-like"/>
</dbReference>
<dbReference type="Gene3D" id="3.40.50.1820">
    <property type="entry name" value="alpha/beta hydrolase"/>
    <property type="match status" value="1"/>
</dbReference>
<protein>
    <submittedName>
        <fullName evidence="3">Putative hydrolase</fullName>
    </submittedName>
</protein>
<accession>E6PRD7</accession>
<dbReference type="PRINTS" id="PR00412">
    <property type="entry name" value="EPOXHYDRLASE"/>
</dbReference>
<dbReference type="SUPFAM" id="SSF53474">
    <property type="entry name" value="alpha/beta-Hydrolases"/>
    <property type="match status" value="1"/>
</dbReference>
<evidence type="ECO:0000313" key="3">
    <source>
        <dbReference type="EMBL" id="CBH97492.1"/>
    </source>
</evidence>
<sequence>MLQHHDMTLPSGIRLHAASAGEQGKPLMLLVHGFPECWAAWQAQLVAFGRDHFALAPDLRGYNLSDKPQGVAAYRVQPLMDDLLGLVQHFGYAQCVLVAHDWGGAVAWSLARNIRDGWQRTLFSA</sequence>
<name>E6PRD7_9ZZZZ</name>